<organism evidence="3 4">
    <name type="scientific">Kitasatospora phosalacinea</name>
    <dbReference type="NCBI Taxonomy" id="2065"/>
    <lineage>
        <taxon>Bacteria</taxon>
        <taxon>Bacillati</taxon>
        <taxon>Actinomycetota</taxon>
        <taxon>Actinomycetes</taxon>
        <taxon>Kitasatosporales</taxon>
        <taxon>Streptomycetaceae</taxon>
        <taxon>Kitasatospora</taxon>
    </lineage>
</organism>
<feature type="domain" description="UspA" evidence="2">
    <location>
        <begin position="172"/>
        <end position="305"/>
    </location>
</feature>
<comment type="caution">
    <text evidence="3">The sequence shown here is derived from an EMBL/GenBank/DDBJ whole genome shotgun (WGS) entry which is preliminary data.</text>
</comment>
<accession>A0A9W6USC5</accession>
<comment type="similarity">
    <text evidence="1">Belongs to the universal stress protein A family.</text>
</comment>
<evidence type="ECO:0000313" key="4">
    <source>
        <dbReference type="Proteomes" id="UP001165143"/>
    </source>
</evidence>
<feature type="domain" description="UspA" evidence="2">
    <location>
        <begin position="21"/>
        <end position="152"/>
    </location>
</feature>
<gene>
    <name evidence="3" type="ORF">Kpho01_59980</name>
</gene>
<evidence type="ECO:0000313" key="3">
    <source>
        <dbReference type="EMBL" id="GLW57987.1"/>
    </source>
</evidence>
<proteinExistence type="inferred from homology"/>
<dbReference type="PANTHER" id="PTHR46268">
    <property type="entry name" value="STRESS RESPONSE PROTEIN NHAX"/>
    <property type="match status" value="1"/>
</dbReference>
<dbReference type="InterPro" id="IPR006016">
    <property type="entry name" value="UspA"/>
</dbReference>
<dbReference type="EMBL" id="BSRX01000045">
    <property type="protein sequence ID" value="GLW57987.1"/>
    <property type="molecule type" value="Genomic_DNA"/>
</dbReference>
<sequence length="307" mass="30947">MAPEAGHRVTAEREGTAMADGIVTGFDGSARSGAAVDWAAAEAARRGVPLRVVHAWPWLGQADGDGPAAAPRRGALRELDGVADRLRSAHPGLDVVTEAVADDPADALLARAAGHRLVVLGSRGLGGFAGLLVGSVGLAVAARSTTPVVLVRDGAPANGADGADEGADRPEVVVGVAGGSSAAVLEFAFAEAELRGARVRAVHGWEAVPFWTAAGWVPPQEDVELRGAGIRDGLLQVLAPLRAAHPGVEAVVETRTGGAAPALVAASARADLVVVGRREHRLGTRLGAVAHAAVHHCTAPVAVVPHG</sequence>
<dbReference type="PRINTS" id="PR01438">
    <property type="entry name" value="UNVRSLSTRESS"/>
</dbReference>
<dbReference type="AlphaFoldDB" id="A0A9W6USC5"/>
<dbReference type="PANTHER" id="PTHR46268:SF6">
    <property type="entry name" value="UNIVERSAL STRESS PROTEIN UP12"/>
    <property type="match status" value="1"/>
</dbReference>
<dbReference type="SUPFAM" id="SSF52402">
    <property type="entry name" value="Adenine nucleotide alpha hydrolases-like"/>
    <property type="match status" value="2"/>
</dbReference>
<name>A0A9W6USC5_9ACTN</name>
<reference evidence="3" key="1">
    <citation type="submission" date="2023-02" db="EMBL/GenBank/DDBJ databases">
        <title>Kitasatospora phosalacinea NBRC 14362.</title>
        <authorList>
            <person name="Ichikawa N."/>
            <person name="Sato H."/>
            <person name="Tonouchi N."/>
        </authorList>
    </citation>
    <scope>NUCLEOTIDE SEQUENCE</scope>
    <source>
        <strain evidence="3">NBRC 14362</strain>
    </source>
</reference>
<dbReference type="InterPro" id="IPR014729">
    <property type="entry name" value="Rossmann-like_a/b/a_fold"/>
</dbReference>
<dbReference type="Gene3D" id="3.40.50.620">
    <property type="entry name" value="HUPs"/>
    <property type="match status" value="2"/>
</dbReference>
<dbReference type="Proteomes" id="UP001165143">
    <property type="component" value="Unassembled WGS sequence"/>
</dbReference>
<dbReference type="Pfam" id="PF00582">
    <property type="entry name" value="Usp"/>
    <property type="match status" value="2"/>
</dbReference>
<protein>
    <submittedName>
        <fullName evidence="3">Universal stress protein</fullName>
    </submittedName>
</protein>
<evidence type="ECO:0000259" key="2">
    <source>
        <dbReference type="Pfam" id="PF00582"/>
    </source>
</evidence>
<dbReference type="InterPro" id="IPR006015">
    <property type="entry name" value="Universal_stress_UspA"/>
</dbReference>
<evidence type="ECO:0000256" key="1">
    <source>
        <dbReference type="ARBA" id="ARBA00008791"/>
    </source>
</evidence>